<accession>A0A7J5ZKV2</accession>
<dbReference type="PROSITE" id="PS00615">
    <property type="entry name" value="C_TYPE_LECTIN_1"/>
    <property type="match status" value="1"/>
</dbReference>
<keyword evidence="2" id="KW-1133">Transmembrane helix</keyword>
<evidence type="ECO:0000256" key="2">
    <source>
        <dbReference type="SAM" id="Phobius"/>
    </source>
</evidence>
<dbReference type="Gene3D" id="3.10.100.10">
    <property type="entry name" value="Mannose-Binding Protein A, subunit A"/>
    <property type="match status" value="2"/>
</dbReference>
<feature type="domain" description="C-type lectin" evidence="3">
    <location>
        <begin position="192"/>
        <end position="285"/>
    </location>
</feature>
<protein>
    <recommendedName>
        <fullName evidence="3">C-type lectin domain-containing protein</fullName>
    </recommendedName>
</protein>
<keyword evidence="5" id="KW-1185">Reference proteome</keyword>
<dbReference type="EMBL" id="JAAGNN010000027">
    <property type="protein sequence ID" value="KAF4071304.1"/>
    <property type="molecule type" value="Genomic_DNA"/>
</dbReference>
<dbReference type="SUPFAM" id="SSF56436">
    <property type="entry name" value="C-type lectin-like"/>
    <property type="match status" value="2"/>
</dbReference>
<dbReference type="Proteomes" id="UP000593565">
    <property type="component" value="Unassembled WGS sequence"/>
</dbReference>
<dbReference type="InterPro" id="IPR016186">
    <property type="entry name" value="C-type_lectin-like/link_sf"/>
</dbReference>
<dbReference type="Pfam" id="PF00059">
    <property type="entry name" value="Lectin_C"/>
    <property type="match status" value="2"/>
</dbReference>
<evidence type="ECO:0000313" key="4">
    <source>
        <dbReference type="EMBL" id="KAF4071304.1"/>
    </source>
</evidence>
<evidence type="ECO:0000259" key="3">
    <source>
        <dbReference type="PROSITE" id="PS50041"/>
    </source>
</evidence>
<dbReference type="AlphaFoldDB" id="A0A7J5ZKV2"/>
<sequence length="353" mass="40372">MIRFTEHHLQQRSETYKATEEAPAFKSSLHSYLSIMKINLFLLCLTGIVPITLSTVAHEFHLIMTQMTWSAAQNYCRETYDDLATMQSFFDWLRISAEALRKFMIFPAWIGLYENVDIWRWSYNNLPLENTTLRNWYLGEPSANGIEACGAIDYNGYWFDFPCTNLNPFICYDSRFSGSARFVPYVLPLLDWFGAQAYCRIFHTDLATAASSTDNNELKNLVVFPTSSWFGLFRGTWTWSDGAIASNIVWAPFQPDHSGTKYCGTYAVGLISDDTCSNEHAFFCQSTPPVRQQQILKLQVKSDGSVLDPDVQSSILQQIKQKLKENGMSENTTVTWRVLSDGNIFHKEKKHGP</sequence>
<dbReference type="InterPro" id="IPR016187">
    <property type="entry name" value="CTDL_fold"/>
</dbReference>
<reference evidence="4 5" key="1">
    <citation type="submission" date="2020-02" db="EMBL/GenBank/DDBJ databases">
        <title>A chromosome-scale genome assembly of the black bullhead catfish (Ameiurus melas).</title>
        <authorList>
            <person name="Wen M."/>
            <person name="Zham M."/>
            <person name="Cabau C."/>
            <person name="Klopp C."/>
            <person name="Donnadieu C."/>
            <person name="Roques C."/>
            <person name="Bouchez O."/>
            <person name="Lampietro C."/>
            <person name="Jouanno E."/>
            <person name="Herpin A."/>
            <person name="Louis A."/>
            <person name="Berthelot C."/>
            <person name="Parey E."/>
            <person name="Roest-Crollius H."/>
            <person name="Braasch I."/>
            <person name="Postlethwait J."/>
            <person name="Robinson-Rechavi M."/>
            <person name="Echchiki A."/>
            <person name="Begum T."/>
            <person name="Montfort J."/>
            <person name="Schartl M."/>
            <person name="Bobe J."/>
            <person name="Guiguen Y."/>
        </authorList>
    </citation>
    <scope>NUCLEOTIDE SEQUENCE [LARGE SCALE GENOMIC DNA]</scope>
    <source>
        <strain evidence="4">M_S1</strain>
        <tissue evidence="4">Blood</tissue>
    </source>
</reference>
<dbReference type="InterPro" id="IPR018378">
    <property type="entry name" value="C-type_lectin_CS"/>
</dbReference>
<name>A0A7J5ZKV2_AMEME</name>
<dbReference type="PROSITE" id="PS50041">
    <property type="entry name" value="C_TYPE_LECTIN_2"/>
    <property type="match status" value="2"/>
</dbReference>
<evidence type="ECO:0000313" key="5">
    <source>
        <dbReference type="Proteomes" id="UP000593565"/>
    </source>
</evidence>
<keyword evidence="2" id="KW-0472">Membrane</keyword>
<proteinExistence type="predicted"/>
<keyword evidence="2" id="KW-0812">Transmembrane</keyword>
<gene>
    <name evidence="4" type="ORF">AMELA_G00271690</name>
</gene>
<organism evidence="4 5">
    <name type="scientific">Ameiurus melas</name>
    <name type="common">Black bullhead</name>
    <name type="synonym">Silurus melas</name>
    <dbReference type="NCBI Taxonomy" id="219545"/>
    <lineage>
        <taxon>Eukaryota</taxon>
        <taxon>Metazoa</taxon>
        <taxon>Chordata</taxon>
        <taxon>Craniata</taxon>
        <taxon>Vertebrata</taxon>
        <taxon>Euteleostomi</taxon>
        <taxon>Actinopterygii</taxon>
        <taxon>Neopterygii</taxon>
        <taxon>Teleostei</taxon>
        <taxon>Ostariophysi</taxon>
        <taxon>Siluriformes</taxon>
        <taxon>Ictaluridae</taxon>
        <taxon>Ameiurus</taxon>
    </lineage>
</organism>
<comment type="caution">
    <text evidence="4">The sequence shown here is derived from an EMBL/GenBank/DDBJ whole genome shotgun (WGS) entry which is preliminary data.</text>
</comment>
<dbReference type="InterPro" id="IPR001304">
    <property type="entry name" value="C-type_lectin-like"/>
</dbReference>
<dbReference type="PANTHER" id="PTHR45784">
    <property type="entry name" value="C-TYPE LECTIN DOMAIN FAMILY 20 MEMBER A-RELATED"/>
    <property type="match status" value="1"/>
</dbReference>
<keyword evidence="1" id="KW-1015">Disulfide bond</keyword>
<feature type="transmembrane region" description="Helical" evidence="2">
    <location>
        <begin position="38"/>
        <end position="57"/>
    </location>
</feature>
<dbReference type="PANTHER" id="PTHR45784:SF3">
    <property type="entry name" value="C-TYPE LECTIN DOMAIN FAMILY 4 MEMBER K-LIKE-RELATED"/>
    <property type="match status" value="1"/>
</dbReference>
<feature type="domain" description="C-type lectin" evidence="3">
    <location>
        <begin position="55"/>
        <end position="172"/>
    </location>
</feature>
<evidence type="ECO:0000256" key="1">
    <source>
        <dbReference type="ARBA" id="ARBA00023157"/>
    </source>
</evidence>
<dbReference type="SMART" id="SM00034">
    <property type="entry name" value="CLECT"/>
    <property type="match status" value="2"/>
</dbReference>